<dbReference type="eggNOG" id="ENOG502SN69">
    <property type="taxonomic scope" value="Eukaryota"/>
</dbReference>
<keyword evidence="2" id="KW-1133">Transmembrane helix</keyword>
<evidence type="ECO:0000313" key="5">
    <source>
        <dbReference type="Proteomes" id="UP000054988"/>
    </source>
</evidence>
<dbReference type="EMBL" id="LATX01001781">
    <property type="protein sequence ID" value="KTB38091.1"/>
    <property type="molecule type" value="Genomic_DNA"/>
</dbReference>
<sequence>MAYPDVAQMQPSPTAQLGSKHADTGPTSQPGDAAEQEEKKKAPTLGESWDKILKEVMKYDEDLVKAWRDDIDTLLVFAGLFSAVVTAFTIESYRWLSEDPADTTVALLLQISLQLNASQVIPLERPPFQADSSSIRINCFWFLSLIFSLTSALFGLLCKQWIREHQRDTQTRTPGEALALRQLRRDSFEKWGVSSFLSALPILLEVALLLFFVGVLDLLWNRHRIPFALCFVAVTFSAGLYFVTTFLPTLTVPRDQTPTIRDARFEQLKYQFICPYKSPQAWAVYHLSCKVINLFHRFPRIRRLIRRRFTRSQSRFGHAASDWSSSDLRVVRGFDEHPVPYSDSNPFNLKVYELRAIRWTITTFRDSPSMMPHLRNVLVALPHPLAMFAMFDEWMSTMWVEPLKSDVELSLKDPGIFAASKWDGLDRYIKLSPIPSIRYPVLECPEGLGLLFCHQYWMSLASRVEHVGFYLKVLFASIQSQQVGLQQSTGLRFIIPFPVVEKLWRHANPDVRKESLRLLSFFEEAWKPHPGRQEREHDLERIVLVVVLARHLCRTDCTSELLTSRRGQGFIRFVHEQIISRRLYKPYRAGDSYRRHALKLEWIKAIQRAREIGNLPSDYFALIPHRVAEPPAAFRALDSADVRYSIETAFSALSHFDAPNVEDETNNSSSGNEIADIGPNSDLTDNCQHDDIARIVADDHV</sequence>
<evidence type="ECO:0000313" key="4">
    <source>
        <dbReference type="EMBL" id="KTB38091.1"/>
    </source>
</evidence>
<keyword evidence="2" id="KW-0812">Transmembrane</keyword>
<feature type="domain" description="DUF6535" evidence="3">
    <location>
        <begin position="49"/>
        <end position="221"/>
    </location>
</feature>
<evidence type="ECO:0000259" key="3">
    <source>
        <dbReference type="Pfam" id="PF20153"/>
    </source>
</evidence>
<dbReference type="InterPro" id="IPR045338">
    <property type="entry name" value="DUF6535"/>
</dbReference>
<feature type="transmembrane region" description="Helical" evidence="2">
    <location>
        <begin position="225"/>
        <end position="247"/>
    </location>
</feature>
<dbReference type="AlphaFoldDB" id="A0A0W0FP23"/>
<feature type="region of interest" description="Disordered" evidence="1">
    <location>
        <begin position="660"/>
        <end position="685"/>
    </location>
</feature>
<comment type="caution">
    <text evidence="4">The sequence shown here is derived from an EMBL/GenBank/DDBJ whole genome shotgun (WGS) entry which is preliminary data.</text>
</comment>
<evidence type="ECO:0000256" key="1">
    <source>
        <dbReference type="SAM" id="MobiDB-lite"/>
    </source>
</evidence>
<gene>
    <name evidence="4" type="ORF">WG66_9299</name>
</gene>
<accession>A0A0W0FP23</accession>
<evidence type="ECO:0000256" key="2">
    <source>
        <dbReference type="SAM" id="Phobius"/>
    </source>
</evidence>
<organism evidence="4 5">
    <name type="scientific">Moniliophthora roreri</name>
    <name type="common">Frosty pod rot fungus</name>
    <name type="synonym">Monilia roreri</name>
    <dbReference type="NCBI Taxonomy" id="221103"/>
    <lineage>
        <taxon>Eukaryota</taxon>
        <taxon>Fungi</taxon>
        <taxon>Dikarya</taxon>
        <taxon>Basidiomycota</taxon>
        <taxon>Agaricomycotina</taxon>
        <taxon>Agaricomycetes</taxon>
        <taxon>Agaricomycetidae</taxon>
        <taxon>Agaricales</taxon>
        <taxon>Marasmiineae</taxon>
        <taxon>Marasmiaceae</taxon>
        <taxon>Moniliophthora</taxon>
    </lineage>
</organism>
<keyword evidence="2" id="KW-0472">Membrane</keyword>
<dbReference type="Pfam" id="PF20153">
    <property type="entry name" value="DUF6535"/>
    <property type="match status" value="1"/>
</dbReference>
<feature type="transmembrane region" description="Helical" evidence="2">
    <location>
        <begin position="135"/>
        <end position="157"/>
    </location>
</feature>
<protein>
    <recommendedName>
        <fullName evidence="3">DUF6535 domain-containing protein</fullName>
    </recommendedName>
</protein>
<feature type="transmembrane region" description="Helical" evidence="2">
    <location>
        <begin position="73"/>
        <end position="90"/>
    </location>
</feature>
<proteinExistence type="predicted"/>
<feature type="transmembrane region" description="Helical" evidence="2">
    <location>
        <begin position="191"/>
        <end position="213"/>
    </location>
</feature>
<name>A0A0W0FP23_MONRR</name>
<dbReference type="Proteomes" id="UP000054988">
    <property type="component" value="Unassembled WGS sequence"/>
</dbReference>
<feature type="region of interest" description="Disordered" evidence="1">
    <location>
        <begin position="1"/>
        <end position="44"/>
    </location>
</feature>
<reference evidence="4 5" key="1">
    <citation type="submission" date="2015-12" db="EMBL/GenBank/DDBJ databases">
        <title>Draft genome sequence of Moniliophthora roreri, the causal agent of frosty pod rot of cacao.</title>
        <authorList>
            <person name="Aime M.C."/>
            <person name="Diaz-Valderrama J.R."/>
            <person name="Kijpornyongpan T."/>
            <person name="Phillips-Mora W."/>
        </authorList>
    </citation>
    <scope>NUCLEOTIDE SEQUENCE [LARGE SCALE GENOMIC DNA]</scope>
    <source>
        <strain evidence="4 5">MCA 2952</strain>
    </source>
</reference>